<proteinExistence type="predicted"/>
<organism evidence="1">
    <name type="scientific">Salmonella enterica subsp. enterica serovar Glostrup</name>
    <dbReference type="NCBI Taxonomy" id="1151180"/>
    <lineage>
        <taxon>Bacteria</taxon>
        <taxon>Pseudomonadati</taxon>
        <taxon>Pseudomonadota</taxon>
        <taxon>Gammaproteobacteria</taxon>
        <taxon>Enterobacterales</taxon>
        <taxon>Enterobacteriaceae</taxon>
        <taxon>Salmonella</taxon>
    </lineage>
</organism>
<sequence>MPGWKRATASLASIDKQNLHRIQLFPAGWFGSADGSMRWYLDATLAQVLIDAARQRVNDYEFDYEHQSLNAHRASGPVPAAGWFKSLYWVEDEGLFADVVWTARATELIQADEYRYVSPTFYHDNRGCVRGLVNAALTNMPVLDGMQPVAASLMFYDDNGGSSVDEILEQLRWMLNLPLSATTEDIKAELQKLIDRLSGGEGLAAASISLSNILTEKDQALQDKDNRIAALSAAQQTGTPDPTKFVPVAVVDELRTTLAALSSQVNDDRVGTLLTAALSDGRVMAGADADNLRELGKKDFALMEKMIAARQPIQALSQTQTGAHGLSLNDRGEPVADQGVLAVCSQFADFTGMNEKDIARAVHSEMGGTYGAE</sequence>
<dbReference type="InterPro" id="IPR012106">
    <property type="entry name" value="Phage_Mu_Gp1"/>
</dbReference>
<protein>
    <recommendedName>
        <fullName evidence="2">Mu-like prophage I protein</fullName>
    </recommendedName>
</protein>
<dbReference type="EMBL" id="AAIQMM010000029">
    <property type="protein sequence ID" value="ECH0896817.1"/>
    <property type="molecule type" value="Genomic_DNA"/>
</dbReference>
<dbReference type="AlphaFoldDB" id="A0A5I6RDW3"/>
<evidence type="ECO:0000313" key="1">
    <source>
        <dbReference type="EMBL" id="ECH0896817.1"/>
    </source>
</evidence>
<evidence type="ECO:0008006" key="2">
    <source>
        <dbReference type="Google" id="ProtNLM"/>
    </source>
</evidence>
<accession>A0A5I6RDW3</accession>
<dbReference type="Pfam" id="PF10123">
    <property type="entry name" value="Mu-like_Pro"/>
    <property type="match status" value="1"/>
</dbReference>
<name>A0A5I6RDW3_SALET</name>
<gene>
    <name evidence="1" type="ORF">FPD99_22965</name>
</gene>
<reference evidence="1" key="1">
    <citation type="submission" date="2019-07" db="EMBL/GenBank/DDBJ databases">
        <authorList>
            <person name="Ashton P.M."/>
            <person name="Dallman T."/>
            <person name="Nair S."/>
            <person name="De Pinna E."/>
            <person name="Peters T."/>
            <person name="Grant K."/>
        </authorList>
    </citation>
    <scope>NUCLEOTIDE SEQUENCE</scope>
    <source>
        <strain evidence="1">773673</strain>
    </source>
</reference>
<dbReference type="PIRSF" id="PIRSF016624">
    <property type="entry name" value="Mu_prophg_I"/>
    <property type="match status" value="1"/>
</dbReference>
<comment type="caution">
    <text evidence="1">The sequence shown here is derived from an EMBL/GenBank/DDBJ whole genome shotgun (WGS) entry which is preliminary data.</text>
</comment>